<dbReference type="InterPro" id="IPR019949">
    <property type="entry name" value="CmoO-like"/>
</dbReference>
<dbReference type="RefSeq" id="WP_106264585.1">
    <property type="nucleotide sequence ID" value="NZ_PVTX01000001.1"/>
</dbReference>
<protein>
    <submittedName>
        <fullName evidence="3">Luciferase family oxidoreductase group 1</fullName>
    </submittedName>
</protein>
<dbReference type="Proteomes" id="UP000239895">
    <property type="component" value="Unassembled WGS sequence"/>
</dbReference>
<dbReference type="Gene3D" id="3.20.20.30">
    <property type="entry name" value="Luciferase-like domain"/>
    <property type="match status" value="1"/>
</dbReference>
<dbReference type="InterPro" id="IPR036661">
    <property type="entry name" value="Luciferase-like_sf"/>
</dbReference>
<dbReference type="InterPro" id="IPR050766">
    <property type="entry name" value="Bact_Lucif_Oxidored"/>
</dbReference>
<evidence type="ECO:0000313" key="4">
    <source>
        <dbReference type="Proteomes" id="UP000239895"/>
    </source>
</evidence>
<dbReference type="InterPro" id="IPR011251">
    <property type="entry name" value="Luciferase-like_dom"/>
</dbReference>
<keyword evidence="4" id="KW-1185">Reference proteome</keyword>
<evidence type="ECO:0000313" key="3">
    <source>
        <dbReference type="EMBL" id="PRZ10197.1"/>
    </source>
</evidence>
<name>A0ABX5EID2_9MICO</name>
<comment type="caution">
    <text evidence="3">The sequence shown here is derived from an EMBL/GenBank/DDBJ whole genome shotgun (WGS) entry which is preliminary data.</text>
</comment>
<accession>A0ABX5EID2</accession>
<sequence>MSTSPSLSVLDLVPVRSGQTSAQALAASLALVERADELGYERYWFAEHHNMAAVAASTPPVMIAAAAARTSRIRVGSGGVMLPNHAPLVVAEQFAALEALAPGRIDLGIGRAPGSDPVVTALLRASGPTSDVERFPEHVQNILALMEPDGARLRLTDGKIYDVRATPAATGSPTVWLLGSSDYSARLAAELGLPYVFANHFSGAGIDQVLALYRDGYRPSDAHPEPRTFLTVNAVVAPTADEAHERALPQLRAMARLRTGRPMGRAETVEEALATPLDGLGQQMIDDMRSRWVIGEPEAARQEIADLAARRGVDEVMVVPVAGTYAGEPLDATPGRVRTLELLAD</sequence>
<proteinExistence type="predicted"/>
<dbReference type="NCBIfam" id="TIGR03558">
    <property type="entry name" value="oxido_grp_1"/>
    <property type="match status" value="1"/>
</dbReference>
<reference evidence="3 4" key="1">
    <citation type="submission" date="2018-03" db="EMBL/GenBank/DDBJ databases">
        <title>Comparative analysis of microorganisms from saline springs in Andes Mountain Range, Colombia.</title>
        <authorList>
            <person name="Rubin E."/>
        </authorList>
    </citation>
    <scope>NUCLEOTIDE SEQUENCE [LARGE SCALE GENOMIC DNA]</scope>
    <source>
        <strain evidence="3 4">CG 23</strain>
    </source>
</reference>
<organism evidence="3 4">
    <name type="scientific">Isoptericola halotolerans</name>
    <dbReference type="NCBI Taxonomy" id="300560"/>
    <lineage>
        <taxon>Bacteria</taxon>
        <taxon>Bacillati</taxon>
        <taxon>Actinomycetota</taxon>
        <taxon>Actinomycetes</taxon>
        <taxon>Micrococcales</taxon>
        <taxon>Promicromonosporaceae</taxon>
        <taxon>Isoptericola</taxon>
    </lineage>
</organism>
<dbReference type="Pfam" id="PF00296">
    <property type="entry name" value="Bac_luciferase"/>
    <property type="match status" value="1"/>
</dbReference>
<gene>
    <name evidence="3" type="ORF">BCL65_101336</name>
</gene>
<dbReference type="PANTHER" id="PTHR30137">
    <property type="entry name" value="LUCIFERASE-LIKE MONOOXYGENASE"/>
    <property type="match status" value="1"/>
</dbReference>
<comment type="similarity">
    <text evidence="1">To bacterial alkanal monooxygenase alpha and beta chains.</text>
</comment>
<dbReference type="EMBL" id="PVTX01000001">
    <property type="protein sequence ID" value="PRZ10197.1"/>
    <property type="molecule type" value="Genomic_DNA"/>
</dbReference>
<evidence type="ECO:0000259" key="2">
    <source>
        <dbReference type="Pfam" id="PF00296"/>
    </source>
</evidence>
<dbReference type="SUPFAM" id="SSF51679">
    <property type="entry name" value="Bacterial luciferase-like"/>
    <property type="match status" value="1"/>
</dbReference>
<evidence type="ECO:0000256" key="1">
    <source>
        <dbReference type="ARBA" id="ARBA00007789"/>
    </source>
</evidence>
<dbReference type="PANTHER" id="PTHR30137:SF6">
    <property type="entry name" value="LUCIFERASE-LIKE MONOOXYGENASE"/>
    <property type="match status" value="1"/>
</dbReference>
<feature type="domain" description="Luciferase-like" evidence="2">
    <location>
        <begin position="11"/>
        <end position="314"/>
    </location>
</feature>